<evidence type="ECO:0000313" key="2">
    <source>
        <dbReference type="EMBL" id="QOQ87895.1"/>
    </source>
</evidence>
<dbReference type="AlphaFoldDB" id="A0A7M1LK34"/>
<keyword evidence="1" id="KW-0812">Transmembrane</keyword>
<keyword evidence="1" id="KW-1133">Transmembrane helix</keyword>
<gene>
    <name evidence="2" type="ORF">IMC76_03600</name>
</gene>
<keyword evidence="3" id="KW-1185">Reference proteome</keyword>
<accession>A0A7M1LK34</accession>
<reference evidence="2 3" key="1">
    <citation type="submission" date="2020-10" db="EMBL/GenBank/DDBJ databases">
        <title>Campylobacter and Helicobacter PacBio genomes.</title>
        <authorList>
            <person name="Lane C."/>
        </authorList>
    </citation>
    <scope>NUCLEOTIDE SEQUENCE [LARGE SCALE GENOMIC DNA]</scope>
    <source>
        <strain evidence="2 3">2016D-0077</strain>
    </source>
</reference>
<dbReference type="RefSeq" id="WP_025802185.1">
    <property type="nucleotide sequence ID" value="NZ_CP053842.1"/>
</dbReference>
<evidence type="ECO:0000256" key="1">
    <source>
        <dbReference type="SAM" id="Phobius"/>
    </source>
</evidence>
<evidence type="ECO:0000313" key="3">
    <source>
        <dbReference type="Proteomes" id="UP000594749"/>
    </source>
</evidence>
<proteinExistence type="predicted"/>
<sequence>MKFKQNSITKNLERKRKELLKKLIIATVGFGLVFIFGFVMFIKGGEFKFIPFIFLVFIYVFVLYGLKFRVTSSFIGELNKALFDKGGFKNISYERRTKVENLAPNLGKVIANDKFSGEYRGVNFSFCDVRVEFGEIDFKGKVFEASFKKPFKNEIFITNLGLLRAENLTKFEIDNSYINENFILYAKDLQEAMYILTPSLIEKFEALCKGVNDKNLRADILFKNSKLIIVLETKTDFLEPNIFKSINNLNSNELKFEIDKFLKLIEYLNLHTY</sequence>
<dbReference type="InterPro" id="IPR021484">
    <property type="entry name" value="DUF3137"/>
</dbReference>
<protein>
    <submittedName>
        <fullName evidence="2">DUF3137 domain-containing protein</fullName>
    </submittedName>
</protein>
<dbReference type="Proteomes" id="UP000594749">
    <property type="component" value="Chromosome"/>
</dbReference>
<name>A0A7M1LK34_9BACT</name>
<feature type="transmembrane region" description="Helical" evidence="1">
    <location>
        <begin position="23"/>
        <end position="42"/>
    </location>
</feature>
<dbReference type="Pfam" id="PF11335">
    <property type="entry name" value="DUF3137"/>
    <property type="match status" value="1"/>
</dbReference>
<dbReference type="OrthoDB" id="5355230at2"/>
<feature type="transmembrane region" description="Helical" evidence="1">
    <location>
        <begin position="48"/>
        <end position="66"/>
    </location>
</feature>
<organism evidence="2 3">
    <name type="scientific">Campylobacter corcagiensis</name>
    <dbReference type="NCBI Taxonomy" id="1448857"/>
    <lineage>
        <taxon>Bacteria</taxon>
        <taxon>Pseudomonadati</taxon>
        <taxon>Campylobacterota</taxon>
        <taxon>Epsilonproteobacteria</taxon>
        <taxon>Campylobacterales</taxon>
        <taxon>Campylobacteraceae</taxon>
        <taxon>Campylobacter</taxon>
    </lineage>
</organism>
<dbReference type="EMBL" id="CP063078">
    <property type="protein sequence ID" value="QOQ87895.1"/>
    <property type="molecule type" value="Genomic_DNA"/>
</dbReference>
<keyword evidence="1" id="KW-0472">Membrane</keyword>